<evidence type="ECO:0000313" key="3">
    <source>
        <dbReference type="EMBL" id="OZM73594.1"/>
    </source>
</evidence>
<keyword evidence="1" id="KW-0560">Oxidoreductase</keyword>
<dbReference type="GO" id="GO:0042602">
    <property type="term" value="F:riboflavin reductase (NADPH) activity"/>
    <property type="evidence" value="ECO:0007669"/>
    <property type="project" value="TreeGrafter"/>
</dbReference>
<dbReference type="GO" id="GO:0010181">
    <property type="term" value="F:FMN binding"/>
    <property type="evidence" value="ECO:0007669"/>
    <property type="project" value="InterPro"/>
</dbReference>
<dbReference type="PANTHER" id="PTHR30466">
    <property type="entry name" value="FLAVIN REDUCTASE"/>
    <property type="match status" value="1"/>
</dbReference>
<dbReference type="InterPro" id="IPR012349">
    <property type="entry name" value="Split_barrel_FMN-bd"/>
</dbReference>
<dbReference type="SMART" id="SM00903">
    <property type="entry name" value="Flavin_Reduct"/>
    <property type="match status" value="1"/>
</dbReference>
<evidence type="ECO:0000313" key="4">
    <source>
        <dbReference type="Proteomes" id="UP000242444"/>
    </source>
</evidence>
<dbReference type="SUPFAM" id="SSF50475">
    <property type="entry name" value="FMN-binding split barrel"/>
    <property type="match status" value="1"/>
</dbReference>
<dbReference type="InterPro" id="IPR050268">
    <property type="entry name" value="NADH-dep_flavin_reductase"/>
</dbReference>
<organism evidence="3 4">
    <name type="scientific">Amycolatopsis antarctica</name>
    <dbReference type="NCBI Taxonomy" id="1854586"/>
    <lineage>
        <taxon>Bacteria</taxon>
        <taxon>Bacillati</taxon>
        <taxon>Actinomycetota</taxon>
        <taxon>Actinomycetes</taxon>
        <taxon>Pseudonocardiales</taxon>
        <taxon>Pseudonocardiaceae</taxon>
        <taxon>Amycolatopsis</taxon>
    </lineage>
</organism>
<dbReference type="Pfam" id="PF01613">
    <property type="entry name" value="Flavin_Reduct"/>
    <property type="match status" value="1"/>
</dbReference>
<dbReference type="PANTHER" id="PTHR30466:SF1">
    <property type="entry name" value="FMN REDUCTASE (NADH) RUTF"/>
    <property type="match status" value="1"/>
</dbReference>
<name>A0A263D521_9PSEU</name>
<dbReference type="EMBL" id="NKYE01000004">
    <property type="protein sequence ID" value="OZM73594.1"/>
    <property type="molecule type" value="Genomic_DNA"/>
</dbReference>
<dbReference type="Gene3D" id="2.30.110.10">
    <property type="entry name" value="Electron Transport, Fmn-binding Protein, Chain A"/>
    <property type="match status" value="1"/>
</dbReference>
<dbReference type="InterPro" id="IPR002563">
    <property type="entry name" value="Flavin_Rdtase-like_dom"/>
</dbReference>
<evidence type="ECO:0000256" key="1">
    <source>
        <dbReference type="ARBA" id="ARBA00023002"/>
    </source>
</evidence>
<accession>A0A263D521</accession>
<keyword evidence="4" id="KW-1185">Reference proteome</keyword>
<proteinExistence type="predicted"/>
<sequence length="187" mass="19708">METVSRQPDPGAAPSPIGARPVPAALRDFMSAFCTGVTVITSIDGEGRPHGLTCTSLASVTLSPPTLLVCLNTGSGTLAALRQSGGFAVNLLHERGRRAAETFASRAADRFDRVRWCRSGTVGQPWLTDDAFALAECEVADTVAVGDHVVVFGRVVGVEHVPEVPLLYGMRTFSSWFAALPDEAPTA</sequence>
<feature type="domain" description="Flavin reductase like" evidence="2">
    <location>
        <begin position="30"/>
        <end position="175"/>
    </location>
</feature>
<comment type="caution">
    <text evidence="3">The sequence shown here is derived from an EMBL/GenBank/DDBJ whole genome shotgun (WGS) entry which is preliminary data.</text>
</comment>
<protein>
    <submittedName>
        <fullName evidence="3">Oxidase</fullName>
    </submittedName>
</protein>
<dbReference type="OrthoDB" id="9792858at2"/>
<dbReference type="AlphaFoldDB" id="A0A263D521"/>
<reference evidence="3 4" key="1">
    <citation type="submission" date="2017-07" db="EMBL/GenBank/DDBJ databases">
        <title>Amycolatopsis antarcticus sp. nov., isolated from the surface of an Antarcticus brown macroalga.</title>
        <authorList>
            <person name="Wang J."/>
            <person name="Leiva S."/>
            <person name="Huang J."/>
            <person name="Huang Y."/>
        </authorList>
    </citation>
    <scope>NUCLEOTIDE SEQUENCE [LARGE SCALE GENOMIC DNA]</scope>
    <source>
        <strain evidence="3 4">AU-G6</strain>
    </source>
</reference>
<dbReference type="InParanoid" id="A0A263D521"/>
<gene>
    <name evidence="3" type="ORF">CFN78_08660</name>
</gene>
<evidence type="ECO:0000259" key="2">
    <source>
        <dbReference type="SMART" id="SM00903"/>
    </source>
</evidence>
<dbReference type="Proteomes" id="UP000242444">
    <property type="component" value="Unassembled WGS sequence"/>
</dbReference>